<keyword evidence="5" id="KW-1185">Reference proteome</keyword>
<feature type="binding site" evidence="2">
    <location>
        <position position="239"/>
    </location>
    <ligand>
        <name>Zn(2+)</name>
        <dbReference type="ChEBI" id="CHEBI:29105"/>
        <note>catalytic</note>
    </ligand>
</feature>
<dbReference type="PANTHER" id="PTHR11905">
    <property type="entry name" value="ADAM A DISINTEGRIN AND METALLOPROTEASE DOMAIN"/>
    <property type="match status" value="1"/>
</dbReference>
<feature type="domain" description="Peptidase M12B" evidence="3">
    <location>
        <begin position="103"/>
        <end position="301"/>
    </location>
</feature>
<comment type="caution">
    <text evidence="2">Lacks conserved residue(s) required for the propagation of feature annotation.</text>
</comment>
<dbReference type="EMBL" id="CAUEEQ010004298">
    <property type="protein sequence ID" value="CAJ0927098.1"/>
    <property type="molecule type" value="Genomic_DNA"/>
</dbReference>
<evidence type="ECO:0000259" key="3">
    <source>
        <dbReference type="PROSITE" id="PS50215"/>
    </source>
</evidence>
<dbReference type="SUPFAM" id="SSF55486">
    <property type="entry name" value="Metalloproteases ('zincins'), catalytic domain"/>
    <property type="match status" value="1"/>
</dbReference>
<evidence type="ECO:0000256" key="2">
    <source>
        <dbReference type="PROSITE-ProRule" id="PRU00276"/>
    </source>
</evidence>
<name>A0ABN9L042_9NEOB</name>
<sequence>MISPVIWDFIDSSGIQFDTTGLTEADFFKFFFSEELINLMVAQTNLGYITIGGETYSIDPGSSGSSDHVITLLHNKHRPMADSHQRQQRSLRSVIREGQRQIYNIELFLVADQKEYQRHGADLEKTRHHLISVAHHLNQILSRINFQVFLVGVEIWTQENKAVVSEKASTTLQRFLQWRTEDVLPRKHHDNIQLISGAHFKNHALGEAYLAKMCTETQSGGVIKDTGVGARELAKYIAHEMGHNLGMSHDTEHCYCPVATGKCLLSQRTGHNMNEMFSDCSHRALHRFLEEKDIACLMDRPRTYIDEPMLHSEPMETLETIGEGLHLPLPRGLLRGSDHHLLEEETWRDDAEVMAAVSPVRSCS</sequence>
<organism evidence="4 5">
    <name type="scientific">Ranitomeya imitator</name>
    <name type="common">mimic poison frog</name>
    <dbReference type="NCBI Taxonomy" id="111125"/>
    <lineage>
        <taxon>Eukaryota</taxon>
        <taxon>Metazoa</taxon>
        <taxon>Chordata</taxon>
        <taxon>Craniata</taxon>
        <taxon>Vertebrata</taxon>
        <taxon>Euteleostomi</taxon>
        <taxon>Amphibia</taxon>
        <taxon>Batrachia</taxon>
        <taxon>Anura</taxon>
        <taxon>Neobatrachia</taxon>
        <taxon>Hyloidea</taxon>
        <taxon>Dendrobatidae</taxon>
        <taxon>Dendrobatinae</taxon>
        <taxon>Ranitomeya</taxon>
    </lineage>
</organism>
<feature type="binding site" evidence="2">
    <location>
        <position position="249"/>
    </location>
    <ligand>
        <name>Zn(2+)</name>
        <dbReference type="ChEBI" id="CHEBI:29105"/>
        <note>catalytic</note>
    </ligand>
</feature>
<proteinExistence type="predicted"/>
<reference evidence="4" key="1">
    <citation type="submission" date="2023-07" db="EMBL/GenBank/DDBJ databases">
        <authorList>
            <person name="Stuckert A."/>
        </authorList>
    </citation>
    <scope>NUCLEOTIDE SEQUENCE</scope>
</reference>
<dbReference type="Pfam" id="PF01421">
    <property type="entry name" value="Reprolysin"/>
    <property type="match status" value="1"/>
</dbReference>
<evidence type="ECO:0000256" key="1">
    <source>
        <dbReference type="ARBA" id="ARBA00023157"/>
    </source>
</evidence>
<evidence type="ECO:0000313" key="5">
    <source>
        <dbReference type="Proteomes" id="UP001176940"/>
    </source>
</evidence>
<feature type="binding site" evidence="2">
    <location>
        <position position="243"/>
    </location>
    <ligand>
        <name>Zn(2+)</name>
        <dbReference type="ChEBI" id="CHEBI:29105"/>
        <note>catalytic</note>
    </ligand>
</feature>
<dbReference type="CDD" id="cd04269">
    <property type="entry name" value="ZnMc_adamalysin_II_like"/>
    <property type="match status" value="1"/>
</dbReference>
<gene>
    <name evidence="4" type="ORF">RIMI_LOCUS2946528</name>
</gene>
<dbReference type="Gene3D" id="3.40.390.10">
    <property type="entry name" value="Collagenase (Catalytic Domain)"/>
    <property type="match status" value="1"/>
</dbReference>
<dbReference type="PANTHER" id="PTHR11905:SF258">
    <property type="entry name" value="PEPTIDASE M12B DOMAIN-CONTAINING PROTEIN"/>
    <property type="match status" value="1"/>
</dbReference>
<keyword evidence="2" id="KW-0862">Zinc</keyword>
<evidence type="ECO:0000313" key="4">
    <source>
        <dbReference type="EMBL" id="CAJ0927098.1"/>
    </source>
</evidence>
<dbReference type="InterPro" id="IPR034027">
    <property type="entry name" value="Reprolysin_adamalysin"/>
</dbReference>
<dbReference type="InterPro" id="IPR024079">
    <property type="entry name" value="MetalloPept_cat_dom_sf"/>
</dbReference>
<keyword evidence="2" id="KW-0479">Metal-binding</keyword>
<dbReference type="Proteomes" id="UP001176940">
    <property type="component" value="Unassembled WGS sequence"/>
</dbReference>
<comment type="caution">
    <text evidence="4">The sequence shown here is derived from an EMBL/GenBank/DDBJ whole genome shotgun (WGS) entry which is preliminary data.</text>
</comment>
<keyword evidence="1" id="KW-1015">Disulfide bond</keyword>
<accession>A0ABN9L042</accession>
<feature type="active site" evidence="2">
    <location>
        <position position="240"/>
    </location>
</feature>
<dbReference type="PROSITE" id="PS50215">
    <property type="entry name" value="ADAM_MEPRO"/>
    <property type="match status" value="1"/>
</dbReference>
<dbReference type="InterPro" id="IPR001590">
    <property type="entry name" value="Peptidase_M12B"/>
</dbReference>
<protein>
    <recommendedName>
        <fullName evidence="3">Peptidase M12B domain-containing protein</fullName>
    </recommendedName>
</protein>